<dbReference type="PROSITE" id="PS50878">
    <property type="entry name" value="RT_POL"/>
    <property type="match status" value="1"/>
</dbReference>
<dbReference type="InterPro" id="IPR051083">
    <property type="entry name" value="GrpII_Intron_Splice-Mob/Def"/>
</dbReference>
<reference evidence="3 4" key="1">
    <citation type="submission" date="2015-02" db="EMBL/GenBank/DDBJ databases">
        <title>Complete Genome Sequencing of Pseudomonas putida S13.1.2.</title>
        <authorList>
            <person name="Chong T.M."/>
            <person name="Chan K.G."/>
            <person name="Dessaux Y."/>
        </authorList>
    </citation>
    <scope>NUCLEOTIDE SEQUENCE [LARGE SCALE GENOMIC DNA]</scope>
    <source>
        <strain evidence="3 4">S13.1.2</strain>
    </source>
</reference>
<evidence type="ECO:0000256" key="1">
    <source>
        <dbReference type="ARBA" id="ARBA00034120"/>
    </source>
</evidence>
<dbReference type="RefSeq" id="WP_026034431.1">
    <property type="nucleotide sequence ID" value="NZ_CP010979.1"/>
</dbReference>
<dbReference type="EMBL" id="CP010979">
    <property type="protein sequence ID" value="AJQ49175.1"/>
    <property type="molecule type" value="Genomic_DNA"/>
</dbReference>
<protein>
    <submittedName>
        <fullName evidence="3">Maturase</fullName>
    </submittedName>
</protein>
<dbReference type="SUPFAM" id="SSF56672">
    <property type="entry name" value="DNA/RNA polymerases"/>
    <property type="match status" value="1"/>
</dbReference>
<name>A0AAU8S0F3_PSEPU</name>
<dbReference type="Proteomes" id="UP000033260">
    <property type="component" value="Chromosome"/>
</dbReference>
<proteinExistence type="inferred from homology"/>
<gene>
    <name evidence="3" type="ORF">N805_18945</name>
</gene>
<organism evidence="3 4">
    <name type="scientific">Pseudomonas putida S13.1.2</name>
    <dbReference type="NCBI Taxonomy" id="1384061"/>
    <lineage>
        <taxon>Bacteria</taxon>
        <taxon>Pseudomonadati</taxon>
        <taxon>Pseudomonadota</taxon>
        <taxon>Gammaproteobacteria</taxon>
        <taxon>Pseudomonadales</taxon>
        <taxon>Pseudomonadaceae</taxon>
        <taxon>Pseudomonas</taxon>
    </lineage>
</organism>
<dbReference type="PANTHER" id="PTHR34047">
    <property type="entry name" value="NUCLEAR INTRON MATURASE 1, MITOCHONDRIAL-RELATED"/>
    <property type="match status" value="1"/>
</dbReference>
<dbReference type="InterPro" id="IPR000477">
    <property type="entry name" value="RT_dom"/>
</dbReference>
<evidence type="ECO:0000313" key="3">
    <source>
        <dbReference type="EMBL" id="AJQ49175.1"/>
    </source>
</evidence>
<sequence length="478" mass="55419">MGRAIDPTLFEHGFINESTLFKRMFSHNALVFAYREKFKNSQAKGVDRINGFQYLSRSSLELEKVSQKCLDGSFRFSPFLEKLKLKGRGKHPRVIGIPTIRDRIVLHQIHKYLAIVFPDTVPRNVASTYVRAVAEDIAELDISKTLICCTDIEKFYDSIQQPRLIRLLKKKITCEPAISLISHALQTPTIPKNTRRTQYSSYRQDLGVPQGLAISNILAAIYMAEVDDVMRAIPGITYYRYVDDVLMYGDPDTITSAYISLRGRLRTRGLTLHRRNSDKTYIGRIDKKFSYLGYEFRLPKITVRDSTFERFLQTIAAKVSDFKHNYSRRLEKHKYLNKERLVEIFFLELNEKITGALSGNKRYGWIAYFNQITDERLLHQMDQAILRMVSRVPALIEGGSPPLKNLVRAHFEMKFSPRAGYIRDYDLNVSIAQKLRFLEIRGRVDPATPLTEAQINERYESYVKFVLAKMHEDEGEVY</sequence>
<dbReference type="AlphaFoldDB" id="A0AAU8S0F3"/>
<dbReference type="InterPro" id="IPR043502">
    <property type="entry name" value="DNA/RNA_pol_sf"/>
</dbReference>
<evidence type="ECO:0000313" key="4">
    <source>
        <dbReference type="Proteomes" id="UP000033260"/>
    </source>
</evidence>
<dbReference type="PANTHER" id="PTHR34047:SF8">
    <property type="entry name" value="PROTEIN YKFC"/>
    <property type="match status" value="1"/>
</dbReference>
<dbReference type="Pfam" id="PF00078">
    <property type="entry name" value="RVT_1"/>
    <property type="match status" value="1"/>
</dbReference>
<evidence type="ECO:0000259" key="2">
    <source>
        <dbReference type="PROSITE" id="PS50878"/>
    </source>
</evidence>
<comment type="similarity">
    <text evidence="1">Belongs to the bacterial reverse transcriptase family.</text>
</comment>
<feature type="domain" description="Reverse transcriptase" evidence="2">
    <location>
        <begin position="1"/>
        <end position="296"/>
    </location>
</feature>
<accession>A0AAU8S0F3</accession>
<dbReference type="CDD" id="cd01646">
    <property type="entry name" value="RT_Bac_retron_I"/>
    <property type="match status" value="1"/>
</dbReference>